<reference evidence="2 3" key="1">
    <citation type="submission" date="2019-01" db="EMBL/GenBank/DDBJ databases">
        <title>Sequencing of cultivated peanut Arachis hypogaea provides insights into genome evolution and oil improvement.</title>
        <authorList>
            <person name="Chen X."/>
        </authorList>
    </citation>
    <scope>NUCLEOTIDE SEQUENCE [LARGE SCALE GENOMIC DNA]</scope>
    <source>
        <strain evidence="3">cv. Fuhuasheng</strain>
        <tissue evidence="2">Leaves</tissue>
    </source>
</reference>
<protein>
    <submittedName>
        <fullName evidence="2">Uncharacterized protein</fullName>
    </submittedName>
</protein>
<evidence type="ECO:0000256" key="1">
    <source>
        <dbReference type="SAM" id="Phobius"/>
    </source>
</evidence>
<sequence length="188" mass="21772">MQPFWQICKHSLPAMQEEEEDKYINLLQLKLLLLFSGVIFLTIDMLHTLVCLQYFVVNGWIISKEKRYKTDSNSYFNVETDVVVDRIICSLNPVRDDFFSKIDANPDLTTTPPLPFSLLCKFFFLVLNCVFTGISYNSHTLGSAMSNLTLTITFLLAIIFSQEVYPFSNCIKRYKATRHYSKHVRDTG</sequence>
<keyword evidence="3" id="KW-1185">Reference proteome</keyword>
<dbReference type="AlphaFoldDB" id="A0A444Y2H0"/>
<proteinExistence type="predicted"/>
<dbReference type="Proteomes" id="UP000289738">
    <property type="component" value="Chromosome B08"/>
</dbReference>
<feature type="transmembrane region" description="Helical" evidence="1">
    <location>
        <begin position="118"/>
        <end position="136"/>
    </location>
</feature>
<keyword evidence="1" id="KW-0472">Membrane</keyword>
<keyword evidence="1" id="KW-1133">Transmembrane helix</keyword>
<accession>A0A444Y2H0</accession>
<organism evidence="2 3">
    <name type="scientific">Arachis hypogaea</name>
    <name type="common">Peanut</name>
    <dbReference type="NCBI Taxonomy" id="3818"/>
    <lineage>
        <taxon>Eukaryota</taxon>
        <taxon>Viridiplantae</taxon>
        <taxon>Streptophyta</taxon>
        <taxon>Embryophyta</taxon>
        <taxon>Tracheophyta</taxon>
        <taxon>Spermatophyta</taxon>
        <taxon>Magnoliopsida</taxon>
        <taxon>eudicotyledons</taxon>
        <taxon>Gunneridae</taxon>
        <taxon>Pentapetalae</taxon>
        <taxon>rosids</taxon>
        <taxon>fabids</taxon>
        <taxon>Fabales</taxon>
        <taxon>Fabaceae</taxon>
        <taxon>Papilionoideae</taxon>
        <taxon>50 kb inversion clade</taxon>
        <taxon>dalbergioids sensu lato</taxon>
        <taxon>Dalbergieae</taxon>
        <taxon>Pterocarpus clade</taxon>
        <taxon>Arachis</taxon>
    </lineage>
</organism>
<feature type="transmembrane region" description="Helical" evidence="1">
    <location>
        <begin position="31"/>
        <end position="57"/>
    </location>
</feature>
<feature type="transmembrane region" description="Helical" evidence="1">
    <location>
        <begin position="148"/>
        <end position="168"/>
    </location>
</feature>
<dbReference type="EMBL" id="SDMP01000018">
    <property type="protein sequence ID" value="RYQ96113.1"/>
    <property type="molecule type" value="Genomic_DNA"/>
</dbReference>
<gene>
    <name evidence="2" type="ORF">Ahy_B08g091655</name>
</gene>
<evidence type="ECO:0000313" key="3">
    <source>
        <dbReference type="Proteomes" id="UP000289738"/>
    </source>
</evidence>
<evidence type="ECO:0000313" key="2">
    <source>
        <dbReference type="EMBL" id="RYQ96113.1"/>
    </source>
</evidence>
<keyword evidence="1" id="KW-0812">Transmembrane</keyword>
<comment type="caution">
    <text evidence="2">The sequence shown here is derived from an EMBL/GenBank/DDBJ whole genome shotgun (WGS) entry which is preliminary data.</text>
</comment>
<name>A0A444Y2H0_ARAHY</name>